<protein>
    <submittedName>
        <fullName evidence="1">Uncharacterized protein</fullName>
    </submittedName>
</protein>
<evidence type="ECO:0000313" key="2">
    <source>
        <dbReference type="Proteomes" id="UP000811246"/>
    </source>
</evidence>
<dbReference type="PANTHER" id="PTHR19851:SF7">
    <property type="entry name" value="F-BOX DOMAIN-CONTAINING PROTEIN"/>
    <property type="match status" value="1"/>
</dbReference>
<dbReference type="Proteomes" id="UP000811246">
    <property type="component" value="Chromosome 2"/>
</dbReference>
<gene>
    <name evidence="1" type="ORF">I3842_02G152400</name>
</gene>
<accession>A0A922K157</accession>
<sequence>MFTILMSLAKAGKSKAVERMIASEIEKNLIKLLENGTEVAQHGAIVILKAFYELGGHPTNGRLQHANLKLLPWQVRLRLERFVLSDQNVSSSPRPQTFEDLLHKLLDSNYKQVLEAMQNLIPIIEKAGDPKITDMILKSPLIKRLFELLQTQQKSMKSESAFLLTKLAFSGGESCIKKYLEYDIIPELVKMMQCTIPELQDAAYTALHQMLFGTGGFLVLKHIFQLGLIEKLVHSIDSKSAKAREVNVHCLLDVVELGNKHFLELMFSLQVVEKLTKLESVSGGSGETVVGFLKGMDKCKLLSTAERKVMKQQVVRKVRATLKGHKFEVRILAAVDACVSEGSMRGATSSGRNRKS</sequence>
<dbReference type="EMBL" id="CM031826">
    <property type="protein sequence ID" value="KAG6728015.1"/>
    <property type="molecule type" value="Genomic_DNA"/>
</dbReference>
<proteinExistence type="predicted"/>
<dbReference type="AlphaFoldDB" id="A0A922K157"/>
<name>A0A922K157_CARIL</name>
<comment type="caution">
    <text evidence="1">The sequence shown here is derived from an EMBL/GenBank/DDBJ whole genome shotgun (WGS) entry which is preliminary data.</text>
</comment>
<reference evidence="1" key="1">
    <citation type="submission" date="2021-01" db="EMBL/GenBank/DDBJ databases">
        <authorList>
            <person name="Lovell J.T."/>
            <person name="Bentley N."/>
            <person name="Bhattarai G."/>
            <person name="Jenkins J.W."/>
            <person name="Sreedasyam A."/>
            <person name="Alarcon Y."/>
            <person name="Bock C."/>
            <person name="Boston L."/>
            <person name="Carlson J."/>
            <person name="Cervantes K."/>
            <person name="Clermont K."/>
            <person name="Krom N."/>
            <person name="Kubenka K."/>
            <person name="Mamidi S."/>
            <person name="Mattison C."/>
            <person name="Monteros M."/>
            <person name="Pisani C."/>
            <person name="Plott C."/>
            <person name="Rajasekar S."/>
            <person name="Rhein H.S."/>
            <person name="Rohla C."/>
            <person name="Song M."/>
            <person name="Hilaire R.S."/>
            <person name="Shu S."/>
            <person name="Wells L."/>
            <person name="Wang X."/>
            <person name="Webber J."/>
            <person name="Heerema R.J."/>
            <person name="Klein P."/>
            <person name="Conner P."/>
            <person name="Grauke L."/>
            <person name="Grimwood J."/>
            <person name="Schmutz J."/>
            <person name="Randall J.J."/>
        </authorList>
    </citation>
    <scope>NUCLEOTIDE SEQUENCE</scope>
    <source>
        <tissue evidence="1">Leaf</tissue>
    </source>
</reference>
<organism evidence="1 2">
    <name type="scientific">Carya illinoinensis</name>
    <name type="common">Pecan</name>
    <dbReference type="NCBI Taxonomy" id="32201"/>
    <lineage>
        <taxon>Eukaryota</taxon>
        <taxon>Viridiplantae</taxon>
        <taxon>Streptophyta</taxon>
        <taxon>Embryophyta</taxon>
        <taxon>Tracheophyta</taxon>
        <taxon>Spermatophyta</taxon>
        <taxon>Magnoliopsida</taxon>
        <taxon>eudicotyledons</taxon>
        <taxon>Gunneridae</taxon>
        <taxon>Pentapetalae</taxon>
        <taxon>rosids</taxon>
        <taxon>fabids</taxon>
        <taxon>Fagales</taxon>
        <taxon>Juglandaceae</taxon>
        <taxon>Carya</taxon>
    </lineage>
</organism>
<dbReference type="PANTHER" id="PTHR19851">
    <property type="entry name" value="OS02G0203500 PROTEIN"/>
    <property type="match status" value="1"/>
</dbReference>
<dbReference type="EMBL" id="CM031826">
    <property type="protein sequence ID" value="KAG6728016.1"/>
    <property type="molecule type" value="Genomic_DNA"/>
</dbReference>
<evidence type="ECO:0000313" key="1">
    <source>
        <dbReference type="EMBL" id="KAG6728016.1"/>
    </source>
</evidence>